<dbReference type="AlphaFoldDB" id="A0A158I188"/>
<proteinExistence type="predicted"/>
<accession>A0A158I188</accession>
<protein>
    <submittedName>
        <fullName evidence="1">Uncharacterized protein</fullName>
    </submittedName>
</protein>
<evidence type="ECO:0000313" key="2">
    <source>
        <dbReference type="Proteomes" id="UP000054893"/>
    </source>
</evidence>
<dbReference type="EMBL" id="FCOC02000023">
    <property type="protein sequence ID" value="SAL50019.1"/>
    <property type="molecule type" value="Genomic_DNA"/>
</dbReference>
<dbReference type="RefSeq" id="WP_244164206.1">
    <property type="nucleotide sequence ID" value="NZ_FCOC02000023.1"/>
</dbReference>
<sequence>MRLAGKKPKLMFSRNDASVSIDVSSSHDDFAVYATYRLMNGAFWGSLKVVRKADNRLLFPFEGAPAIGPFAHKDEAIRAAEKLGLQTVDADIVHPEA</sequence>
<dbReference type="Proteomes" id="UP000054893">
    <property type="component" value="Unassembled WGS sequence"/>
</dbReference>
<evidence type="ECO:0000313" key="1">
    <source>
        <dbReference type="EMBL" id="SAL50019.1"/>
    </source>
</evidence>
<organism evidence="1 2">
    <name type="scientific">Caballeronia sordidicola</name>
    <name type="common">Burkholderia sordidicola</name>
    <dbReference type="NCBI Taxonomy" id="196367"/>
    <lineage>
        <taxon>Bacteria</taxon>
        <taxon>Pseudomonadati</taxon>
        <taxon>Pseudomonadota</taxon>
        <taxon>Betaproteobacteria</taxon>
        <taxon>Burkholderiales</taxon>
        <taxon>Burkholderiaceae</taxon>
        <taxon>Caballeronia</taxon>
    </lineage>
</organism>
<dbReference type="InterPro" id="IPR046569">
    <property type="entry name" value="DUF6723"/>
</dbReference>
<dbReference type="Pfam" id="PF20484">
    <property type="entry name" value="DUF6723"/>
    <property type="match status" value="1"/>
</dbReference>
<name>A0A158I188_CABSO</name>
<gene>
    <name evidence="1" type="ORF">AWB64_05267</name>
</gene>
<reference evidence="1 2" key="1">
    <citation type="submission" date="2016-01" db="EMBL/GenBank/DDBJ databases">
        <authorList>
            <person name="Oliw E.H."/>
        </authorList>
    </citation>
    <scope>NUCLEOTIDE SEQUENCE [LARGE SCALE GENOMIC DNA]</scope>
    <source>
        <strain evidence="1">LMG 22029</strain>
    </source>
</reference>